<sequence length="101" mass="11379">MTSVAPFLNLLLVLYGSKKVTCRAGTYWLRGNECDMHGIEILRYATGVLFFALAVYHPYPYGAYDLSTNSPCISALCIHGLRVYHIYTHFYGSWNLSNSCS</sequence>
<dbReference type="EMBL" id="CATQJL010000223">
    <property type="protein sequence ID" value="CAJ0599371.1"/>
    <property type="molecule type" value="Genomic_DNA"/>
</dbReference>
<comment type="caution">
    <text evidence="2">The sequence shown here is derived from an EMBL/GenBank/DDBJ whole genome shotgun (WGS) entry which is preliminary data.</text>
</comment>
<accession>A0AA36GVZ5</accession>
<organism evidence="2 3">
    <name type="scientific">Cylicocyclus nassatus</name>
    <name type="common">Nematode worm</name>
    <dbReference type="NCBI Taxonomy" id="53992"/>
    <lineage>
        <taxon>Eukaryota</taxon>
        <taxon>Metazoa</taxon>
        <taxon>Ecdysozoa</taxon>
        <taxon>Nematoda</taxon>
        <taxon>Chromadorea</taxon>
        <taxon>Rhabditida</taxon>
        <taxon>Rhabditina</taxon>
        <taxon>Rhabditomorpha</taxon>
        <taxon>Strongyloidea</taxon>
        <taxon>Strongylidae</taxon>
        <taxon>Cylicocyclus</taxon>
    </lineage>
</organism>
<reference evidence="2" key="1">
    <citation type="submission" date="2023-07" db="EMBL/GenBank/DDBJ databases">
        <authorList>
            <consortium name="CYATHOMIX"/>
        </authorList>
    </citation>
    <scope>NUCLEOTIDE SEQUENCE</scope>
    <source>
        <strain evidence="2">N/A</strain>
    </source>
</reference>
<proteinExistence type="predicted"/>
<name>A0AA36GVZ5_CYLNA</name>
<evidence type="ECO:0000313" key="3">
    <source>
        <dbReference type="Proteomes" id="UP001176961"/>
    </source>
</evidence>
<dbReference type="Proteomes" id="UP001176961">
    <property type="component" value="Unassembled WGS sequence"/>
</dbReference>
<feature type="non-terminal residue" evidence="2">
    <location>
        <position position="1"/>
    </location>
</feature>
<evidence type="ECO:0000313" key="2">
    <source>
        <dbReference type="EMBL" id="CAJ0599371.1"/>
    </source>
</evidence>
<keyword evidence="3" id="KW-1185">Reference proteome</keyword>
<feature type="chain" id="PRO_5041443026" evidence="1">
    <location>
        <begin position="23"/>
        <end position="101"/>
    </location>
</feature>
<gene>
    <name evidence="2" type="ORF">CYNAS_LOCUS11354</name>
</gene>
<dbReference type="AlphaFoldDB" id="A0AA36GVZ5"/>
<feature type="signal peptide" evidence="1">
    <location>
        <begin position="1"/>
        <end position="22"/>
    </location>
</feature>
<evidence type="ECO:0000256" key="1">
    <source>
        <dbReference type="SAM" id="SignalP"/>
    </source>
</evidence>
<protein>
    <submittedName>
        <fullName evidence="2">Uncharacterized protein</fullName>
    </submittedName>
</protein>
<keyword evidence="1" id="KW-0732">Signal</keyword>